<feature type="transmembrane region" description="Helical" evidence="1">
    <location>
        <begin position="53"/>
        <end position="73"/>
    </location>
</feature>
<dbReference type="RefSeq" id="WP_218544915.1">
    <property type="nucleotide sequence ID" value="NZ_JAGSPD010000003.1"/>
</dbReference>
<accession>A0A9X1JME2</accession>
<evidence type="ECO:0000313" key="2">
    <source>
        <dbReference type="EMBL" id="MBV7268360.1"/>
    </source>
</evidence>
<evidence type="ECO:0000313" key="3">
    <source>
        <dbReference type="Proteomes" id="UP001138894"/>
    </source>
</evidence>
<keyword evidence="3" id="KW-1185">Reference proteome</keyword>
<keyword evidence="1" id="KW-0472">Membrane</keyword>
<dbReference type="AlphaFoldDB" id="A0A9X1JME2"/>
<feature type="transmembrane region" description="Helical" evidence="1">
    <location>
        <begin position="21"/>
        <end position="41"/>
    </location>
</feature>
<evidence type="ECO:0000256" key="1">
    <source>
        <dbReference type="SAM" id="Phobius"/>
    </source>
</evidence>
<protein>
    <submittedName>
        <fullName evidence="2">Uncharacterized protein</fullName>
    </submittedName>
</protein>
<comment type="caution">
    <text evidence="2">The sequence shown here is derived from an EMBL/GenBank/DDBJ whole genome shotgun (WGS) entry which is preliminary data.</text>
</comment>
<dbReference type="Proteomes" id="UP001138894">
    <property type="component" value="Unassembled WGS sequence"/>
</dbReference>
<keyword evidence="1" id="KW-1133">Transmembrane helix</keyword>
<reference evidence="2" key="1">
    <citation type="submission" date="2021-04" db="EMBL/GenBank/DDBJ databases">
        <authorList>
            <person name="Pira H."/>
            <person name="Risdian C."/>
            <person name="Wink J."/>
        </authorList>
    </citation>
    <scope>NUCLEOTIDE SEQUENCE</scope>
    <source>
        <strain evidence="2">WHY3</strain>
    </source>
</reference>
<name>A0A9X1JME2_9FLAO</name>
<organism evidence="2 3">
    <name type="scientific">Winogradskyella luteola</name>
    <dbReference type="NCBI Taxonomy" id="2828330"/>
    <lineage>
        <taxon>Bacteria</taxon>
        <taxon>Pseudomonadati</taxon>
        <taxon>Bacteroidota</taxon>
        <taxon>Flavobacteriia</taxon>
        <taxon>Flavobacteriales</taxon>
        <taxon>Flavobacteriaceae</taxon>
        <taxon>Winogradskyella</taxon>
    </lineage>
</organism>
<dbReference type="EMBL" id="JAGSPD010000003">
    <property type="protein sequence ID" value="MBV7268360.1"/>
    <property type="molecule type" value="Genomic_DNA"/>
</dbReference>
<keyword evidence="1" id="KW-0812">Transmembrane</keyword>
<proteinExistence type="predicted"/>
<sequence>MEKLSQDINRRRETFLKKYGIGEYFLFVVGAIGILILLYWLATKQLEYSLNELAVLAISFLFIWAPMTLVDLIRKARGLETKK</sequence>
<gene>
    <name evidence="2" type="ORF">KCG49_04025</name>
</gene>